<keyword evidence="8" id="KW-1185">Reference proteome</keyword>
<evidence type="ECO:0000259" key="6">
    <source>
        <dbReference type="SMART" id="SM01424"/>
    </source>
</evidence>
<dbReference type="Pfam" id="PF04849">
    <property type="entry name" value="HAP1_N"/>
    <property type="match status" value="1"/>
</dbReference>
<dbReference type="CTD" id="20233801"/>
<evidence type="ECO:0000256" key="4">
    <source>
        <dbReference type="SAM" id="Coils"/>
    </source>
</evidence>
<evidence type="ECO:0000313" key="7">
    <source>
        <dbReference type="EMBL" id="ESP04324.1"/>
    </source>
</evidence>
<gene>
    <name evidence="7" type="ORF">LOTGIDRAFT_136398</name>
</gene>
<evidence type="ECO:0000256" key="1">
    <source>
        <dbReference type="ARBA" id="ARBA00004173"/>
    </source>
</evidence>
<dbReference type="HOGENOM" id="CLU_1177678_0_0_1"/>
<keyword evidence="3" id="KW-0496">Mitochondrion</keyword>
<dbReference type="RefSeq" id="XP_009045021.1">
    <property type="nucleotide sequence ID" value="XM_009046773.1"/>
</dbReference>
<dbReference type="PANTHER" id="PTHR15751">
    <property type="entry name" value="TRAFFICKING KINESIN-BINDING PROTEIN"/>
    <property type="match status" value="1"/>
</dbReference>
<dbReference type="GO" id="GO:0005739">
    <property type="term" value="C:mitochondrion"/>
    <property type="evidence" value="ECO:0007669"/>
    <property type="project" value="UniProtKB-SubCell"/>
</dbReference>
<feature type="coiled-coil region" evidence="4">
    <location>
        <begin position="102"/>
        <end position="245"/>
    </location>
</feature>
<dbReference type="Proteomes" id="UP000030746">
    <property type="component" value="Unassembled WGS sequence"/>
</dbReference>
<dbReference type="SMART" id="SM01424">
    <property type="entry name" value="HAP1_N"/>
    <property type="match status" value="1"/>
</dbReference>
<dbReference type="STRING" id="225164.V4AJF7"/>
<dbReference type="KEGG" id="lgi:LOTGIDRAFT_136398"/>
<evidence type="ECO:0000256" key="2">
    <source>
        <dbReference type="ARBA" id="ARBA00023054"/>
    </source>
</evidence>
<dbReference type="GO" id="GO:0048311">
    <property type="term" value="P:mitochondrion distribution"/>
    <property type="evidence" value="ECO:0007669"/>
    <property type="project" value="TreeGrafter"/>
</dbReference>
<reference evidence="7 8" key="1">
    <citation type="journal article" date="2013" name="Nature">
        <title>Insights into bilaterian evolution from three spiralian genomes.</title>
        <authorList>
            <person name="Simakov O."/>
            <person name="Marletaz F."/>
            <person name="Cho S.J."/>
            <person name="Edsinger-Gonzales E."/>
            <person name="Havlak P."/>
            <person name="Hellsten U."/>
            <person name="Kuo D.H."/>
            <person name="Larsson T."/>
            <person name="Lv J."/>
            <person name="Arendt D."/>
            <person name="Savage R."/>
            <person name="Osoegawa K."/>
            <person name="de Jong P."/>
            <person name="Grimwood J."/>
            <person name="Chapman J.A."/>
            <person name="Shapiro H."/>
            <person name="Aerts A."/>
            <person name="Otillar R.P."/>
            <person name="Terry A.Y."/>
            <person name="Boore J.L."/>
            <person name="Grigoriev I.V."/>
            <person name="Lindberg D.R."/>
            <person name="Seaver E.C."/>
            <person name="Weisblat D.A."/>
            <person name="Putnam N.H."/>
            <person name="Rokhsar D.S."/>
        </authorList>
    </citation>
    <scope>NUCLEOTIDE SEQUENCE [LARGE SCALE GENOMIC DNA]</scope>
</reference>
<dbReference type="GO" id="GO:0006605">
    <property type="term" value="P:protein targeting"/>
    <property type="evidence" value="ECO:0007669"/>
    <property type="project" value="TreeGrafter"/>
</dbReference>
<feature type="region of interest" description="Disordered" evidence="5">
    <location>
        <begin position="270"/>
        <end position="290"/>
    </location>
</feature>
<comment type="subcellular location">
    <subcellularLocation>
        <location evidence="1">Mitochondrion</location>
    </subcellularLocation>
</comment>
<evidence type="ECO:0000256" key="3">
    <source>
        <dbReference type="ARBA" id="ARBA00023128"/>
    </source>
</evidence>
<proteinExistence type="predicted"/>
<feature type="domain" description="HAP1 N-terminal" evidence="6">
    <location>
        <begin position="1"/>
        <end position="245"/>
    </location>
</feature>
<dbReference type="PANTHER" id="PTHR15751:SF12">
    <property type="entry name" value="TRAFFICKING KINESIN-BINDING PROTEIN MILT"/>
    <property type="match status" value="1"/>
</dbReference>
<dbReference type="InterPro" id="IPR051946">
    <property type="entry name" value="Intracell_Traff-Reg"/>
</dbReference>
<feature type="compositionally biased region" description="Basic and acidic residues" evidence="5">
    <location>
        <begin position="273"/>
        <end position="290"/>
    </location>
</feature>
<dbReference type="InterPro" id="IPR006933">
    <property type="entry name" value="HAP1_N"/>
</dbReference>
<dbReference type="OMA" id="ETCRYEE"/>
<name>V4AJF7_LOTGI</name>
<protein>
    <recommendedName>
        <fullName evidence="6">HAP1 N-terminal domain-containing protein</fullName>
    </recommendedName>
</protein>
<dbReference type="GO" id="GO:0017022">
    <property type="term" value="F:myosin binding"/>
    <property type="evidence" value="ECO:0007669"/>
    <property type="project" value="TreeGrafter"/>
</dbReference>
<evidence type="ECO:0000313" key="8">
    <source>
        <dbReference type="Proteomes" id="UP000030746"/>
    </source>
</evidence>
<organism evidence="7 8">
    <name type="scientific">Lottia gigantea</name>
    <name type="common">Giant owl limpet</name>
    <dbReference type="NCBI Taxonomy" id="225164"/>
    <lineage>
        <taxon>Eukaryota</taxon>
        <taxon>Metazoa</taxon>
        <taxon>Spiralia</taxon>
        <taxon>Lophotrochozoa</taxon>
        <taxon>Mollusca</taxon>
        <taxon>Gastropoda</taxon>
        <taxon>Patellogastropoda</taxon>
        <taxon>Lottioidea</taxon>
        <taxon>Lottiidae</taxon>
        <taxon>Lottia</taxon>
    </lineage>
</organism>
<dbReference type="GO" id="GO:0047496">
    <property type="term" value="P:vesicle transport along microtubule"/>
    <property type="evidence" value="ECO:0007669"/>
    <property type="project" value="TreeGrafter"/>
</dbReference>
<dbReference type="GeneID" id="20233801"/>
<dbReference type="GO" id="GO:0031410">
    <property type="term" value="C:cytoplasmic vesicle"/>
    <property type="evidence" value="ECO:0007669"/>
    <property type="project" value="TreeGrafter"/>
</dbReference>
<dbReference type="AlphaFoldDB" id="V4AJF7"/>
<sequence length="290" mass="33161">MTKTYNDIEAVTRLLEEKERDLELAARIGTTLLEKNRDLESRSENLEEQLSAANDKVSQLRHDVSMKDELLRVYCQDLEDDGTNAPQVSPEDGGLSLSVIKVEGLHQKVKSLEDENLTLRLETAQLKSDTSVMEEKEKKLVEDCLQQLAEVNQQVETFAEELSKKSDDNIHQKEEITSLLAKIVDLQKRVRSLTIENMELSKHLQASQESQRKLTKELGMMQDKYDELFEVLEEANEELKVLRRKQRPSGNQSYISSSLFNVPSDSLASELELSMKSEEHPSGLTIEDRR</sequence>
<keyword evidence="2 4" id="KW-0175">Coiled coil</keyword>
<feature type="coiled-coil region" evidence="4">
    <location>
        <begin position="8"/>
        <end position="63"/>
    </location>
</feature>
<evidence type="ECO:0000256" key="5">
    <source>
        <dbReference type="SAM" id="MobiDB-lite"/>
    </source>
</evidence>
<accession>V4AJF7</accession>
<dbReference type="EMBL" id="KB199806">
    <property type="protein sequence ID" value="ESP04324.1"/>
    <property type="molecule type" value="Genomic_DNA"/>
</dbReference>
<dbReference type="OrthoDB" id="10067624at2759"/>